<dbReference type="RefSeq" id="WP_093575051.1">
    <property type="nucleotide sequence ID" value="NZ_FOWC01000007.1"/>
</dbReference>
<dbReference type="InterPro" id="IPR024072">
    <property type="entry name" value="DHFR-like_dom_sf"/>
</dbReference>
<dbReference type="GO" id="GO:0009231">
    <property type="term" value="P:riboflavin biosynthetic process"/>
    <property type="evidence" value="ECO:0007669"/>
    <property type="project" value="InterPro"/>
</dbReference>
<proteinExistence type="predicted"/>
<sequence length="174" mass="18026">MGKLLYSAAMSLDGFIAGPGGDMGWLAPYTGDTSADDLAAEVGALLVGRRTFSGDDPYRGTEGEGKAFGGGWDGPQVVLTRQPAPPAAPGVAFRSSLEEGVEAARAAAGEKTVNVLGASVGRACVEAGLLDEVEVIVMPVLLGGGVRLFERPGPPVRLELLEQRGTSLRYRVLR</sequence>
<dbReference type="Gene3D" id="3.40.430.10">
    <property type="entry name" value="Dihydrofolate Reductase, subunit A"/>
    <property type="match status" value="1"/>
</dbReference>
<accession>A0A1I5U310</accession>
<dbReference type="GO" id="GO:0008703">
    <property type="term" value="F:5-amino-6-(5-phosphoribosylamino)uracil reductase activity"/>
    <property type="evidence" value="ECO:0007669"/>
    <property type="project" value="InterPro"/>
</dbReference>
<dbReference type="Proteomes" id="UP000199137">
    <property type="component" value="Unassembled WGS sequence"/>
</dbReference>
<dbReference type="AlphaFoldDB" id="A0A1I5U310"/>
<dbReference type="OrthoDB" id="2313602at2"/>
<dbReference type="InterPro" id="IPR002734">
    <property type="entry name" value="RibDG_C"/>
</dbReference>
<dbReference type="PANTHER" id="PTHR38011:SF11">
    <property type="entry name" value="2,5-DIAMINO-6-RIBOSYLAMINO-4(3H)-PYRIMIDINONE 5'-PHOSPHATE REDUCTASE"/>
    <property type="match status" value="1"/>
</dbReference>
<evidence type="ECO:0000313" key="2">
    <source>
        <dbReference type="EMBL" id="SFP89705.1"/>
    </source>
</evidence>
<dbReference type="SUPFAM" id="SSF53597">
    <property type="entry name" value="Dihydrofolate reductase-like"/>
    <property type="match status" value="1"/>
</dbReference>
<evidence type="ECO:0000313" key="3">
    <source>
        <dbReference type="Proteomes" id="UP000199137"/>
    </source>
</evidence>
<organism evidence="2 3">
    <name type="scientific">Amycolatopsis rubida</name>
    <dbReference type="NCBI Taxonomy" id="112413"/>
    <lineage>
        <taxon>Bacteria</taxon>
        <taxon>Bacillati</taxon>
        <taxon>Actinomycetota</taxon>
        <taxon>Actinomycetes</taxon>
        <taxon>Pseudonocardiales</taxon>
        <taxon>Pseudonocardiaceae</taxon>
        <taxon>Amycolatopsis</taxon>
    </lineage>
</organism>
<dbReference type="STRING" id="112413.SAMN05421854_107375"/>
<dbReference type="Pfam" id="PF01872">
    <property type="entry name" value="RibD_C"/>
    <property type="match status" value="1"/>
</dbReference>
<reference evidence="2 3" key="1">
    <citation type="submission" date="2016-10" db="EMBL/GenBank/DDBJ databases">
        <authorList>
            <person name="de Groot N.N."/>
        </authorList>
    </citation>
    <scope>NUCLEOTIDE SEQUENCE [LARGE SCALE GENOMIC DNA]</scope>
    <source>
        <strain evidence="2 3">DSM 44637</strain>
    </source>
</reference>
<dbReference type="EMBL" id="FOWC01000007">
    <property type="protein sequence ID" value="SFP89705.1"/>
    <property type="molecule type" value="Genomic_DNA"/>
</dbReference>
<gene>
    <name evidence="2" type="ORF">SAMN05421854_107375</name>
</gene>
<dbReference type="InterPro" id="IPR050765">
    <property type="entry name" value="Riboflavin_Biosynth_HTPR"/>
</dbReference>
<name>A0A1I5U310_9PSEU</name>
<feature type="domain" description="Bacterial bifunctional deaminase-reductase C-terminal" evidence="1">
    <location>
        <begin position="4"/>
        <end position="162"/>
    </location>
</feature>
<protein>
    <submittedName>
        <fullName evidence="2">Dihydrofolate reductase</fullName>
    </submittedName>
</protein>
<evidence type="ECO:0000259" key="1">
    <source>
        <dbReference type="Pfam" id="PF01872"/>
    </source>
</evidence>
<dbReference type="PANTHER" id="PTHR38011">
    <property type="entry name" value="DIHYDROFOLATE REDUCTASE FAMILY PROTEIN (AFU_ORTHOLOGUE AFUA_8G06820)"/>
    <property type="match status" value="1"/>
</dbReference>